<comment type="caution">
    <text evidence="3">The sequence shown here is derived from an EMBL/GenBank/DDBJ whole genome shotgun (WGS) entry which is preliminary data.</text>
</comment>
<keyword evidence="4" id="KW-1185">Reference proteome</keyword>
<dbReference type="RefSeq" id="WP_285981781.1">
    <property type="nucleotide sequence ID" value="NZ_JASVDS010000002.1"/>
</dbReference>
<gene>
    <name evidence="3" type="ORF">QRD43_07030</name>
</gene>
<reference evidence="3 4" key="1">
    <citation type="submission" date="2023-06" db="EMBL/GenBank/DDBJ databases">
        <title>Pelomonas sp. APW6 16S ribosomal RNA gene genome sequencing and assembly.</title>
        <authorList>
            <person name="Woo H."/>
        </authorList>
    </citation>
    <scope>NUCLEOTIDE SEQUENCE [LARGE SCALE GENOMIC DNA]</scope>
    <source>
        <strain evidence="3 4">APW6</strain>
    </source>
</reference>
<evidence type="ECO:0000313" key="3">
    <source>
        <dbReference type="EMBL" id="MDL5031659.1"/>
    </source>
</evidence>
<dbReference type="Proteomes" id="UP001238603">
    <property type="component" value="Unassembled WGS sequence"/>
</dbReference>
<organism evidence="3 4">
    <name type="scientific">Roseateles subflavus</name>
    <dbReference type="NCBI Taxonomy" id="3053353"/>
    <lineage>
        <taxon>Bacteria</taxon>
        <taxon>Pseudomonadati</taxon>
        <taxon>Pseudomonadota</taxon>
        <taxon>Betaproteobacteria</taxon>
        <taxon>Burkholderiales</taxon>
        <taxon>Sphaerotilaceae</taxon>
        <taxon>Roseateles</taxon>
    </lineage>
</organism>
<name>A0ABT7LGV5_9BURK</name>
<evidence type="ECO:0000256" key="2">
    <source>
        <dbReference type="RuleBase" id="RU003860"/>
    </source>
</evidence>
<dbReference type="Gene3D" id="3.30.300.90">
    <property type="entry name" value="BolA-like"/>
    <property type="match status" value="1"/>
</dbReference>
<comment type="similarity">
    <text evidence="1 2">Belongs to the BolA/IbaG family.</text>
</comment>
<dbReference type="InterPro" id="IPR036065">
    <property type="entry name" value="BolA-like_sf"/>
</dbReference>
<dbReference type="PANTHER" id="PTHR46229:SF2">
    <property type="entry name" value="BOLA-LIKE PROTEIN 1"/>
    <property type="match status" value="1"/>
</dbReference>
<dbReference type="EMBL" id="JASVDS010000002">
    <property type="protein sequence ID" value="MDL5031659.1"/>
    <property type="molecule type" value="Genomic_DNA"/>
</dbReference>
<protein>
    <submittedName>
        <fullName evidence="3">BolA/IbaG family iron-sulfur metabolism protein</fullName>
    </submittedName>
</protein>
<sequence>MADPTPAEVQQFIADGLPCQLLQVEGDGRHFFATIVSVEFEGLSRVRRHQRVYQALGERMREQIHALSMKTLTPAEHAATPAAAGHHHH</sequence>
<dbReference type="Pfam" id="PF01722">
    <property type="entry name" value="BolA"/>
    <property type="match status" value="1"/>
</dbReference>
<dbReference type="InterPro" id="IPR002634">
    <property type="entry name" value="BolA"/>
</dbReference>
<dbReference type="InterPro" id="IPR050961">
    <property type="entry name" value="BolA/IbaG_stress_morph_reg"/>
</dbReference>
<evidence type="ECO:0000256" key="1">
    <source>
        <dbReference type="ARBA" id="ARBA00005578"/>
    </source>
</evidence>
<accession>A0ABT7LGV5</accession>
<evidence type="ECO:0000313" key="4">
    <source>
        <dbReference type="Proteomes" id="UP001238603"/>
    </source>
</evidence>
<dbReference type="PANTHER" id="PTHR46229">
    <property type="entry name" value="BOLA TRANSCRIPTION REGULATOR"/>
    <property type="match status" value="1"/>
</dbReference>
<proteinExistence type="inferred from homology"/>
<dbReference type="SUPFAM" id="SSF82657">
    <property type="entry name" value="BolA-like"/>
    <property type="match status" value="1"/>
</dbReference>